<organism evidence="2 3">
    <name type="scientific">Cirrhinus mrigala</name>
    <name type="common">Mrigala</name>
    <dbReference type="NCBI Taxonomy" id="683832"/>
    <lineage>
        <taxon>Eukaryota</taxon>
        <taxon>Metazoa</taxon>
        <taxon>Chordata</taxon>
        <taxon>Craniata</taxon>
        <taxon>Vertebrata</taxon>
        <taxon>Euteleostomi</taxon>
        <taxon>Actinopterygii</taxon>
        <taxon>Neopterygii</taxon>
        <taxon>Teleostei</taxon>
        <taxon>Ostariophysi</taxon>
        <taxon>Cypriniformes</taxon>
        <taxon>Cyprinidae</taxon>
        <taxon>Labeoninae</taxon>
        <taxon>Labeonini</taxon>
        <taxon>Cirrhinus</taxon>
    </lineage>
</organism>
<dbReference type="InterPro" id="IPR001870">
    <property type="entry name" value="B30.2/SPRY"/>
</dbReference>
<dbReference type="AlphaFoldDB" id="A0ABD0QH26"/>
<feature type="non-terminal residue" evidence="2">
    <location>
        <position position="1"/>
    </location>
</feature>
<sequence>PVILDPNTASSRLVLSDNLTSMRQSENYQVLPDNPERFDKCPCVLGSEGFNSGTHCWDVEVKEGSLWILGVTTASNQKKGDDFFKNDVWFVQYGLSAK</sequence>
<dbReference type="SUPFAM" id="SSF49899">
    <property type="entry name" value="Concanavalin A-like lectins/glucanases"/>
    <property type="match status" value="1"/>
</dbReference>
<dbReference type="SMART" id="SM00589">
    <property type="entry name" value="PRY"/>
    <property type="match status" value="1"/>
</dbReference>
<comment type="caution">
    <text evidence="2">The sequence shown here is derived from an EMBL/GenBank/DDBJ whole genome shotgun (WGS) entry which is preliminary data.</text>
</comment>
<feature type="domain" description="B30.2/SPRY" evidence="1">
    <location>
        <begin position="1"/>
        <end position="98"/>
    </location>
</feature>
<dbReference type="InterPro" id="IPR050143">
    <property type="entry name" value="TRIM/RBCC"/>
</dbReference>
<keyword evidence="3" id="KW-1185">Reference proteome</keyword>
<dbReference type="Pfam" id="PF13765">
    <property type="entry name" value="PRY"/>
    <property type="match status" value="1"/>
</dbReference>
<accession>A0ABD0QH26</accession>
<dbReference type="InterPro" id="IPR003879">
    <property type="entry name" value="Butyrophylin_SPRY"/>
</dbReference>
<dbReference type="Gene3D" id="2.60.120.920">
    <property type="match status" value="1"/>
</dbReference>
<proteinExistence type="predicted"/>
<feature type="non-terminal residue" evidence="2">
    <location>
        <position position="98"/>
    </location>
</feature>
<gene>
    <name evidence="2" type="ORF">M9458_020914</name>
</gene>
<dbReference type="EMBL" id="JAMKFB020000009">
    <property type="protein sequence ID" value="KAL0185217.1"/>
    <property type="molecule type" value="Genomic_DNA"/>
</dbReference>
<name>A0ABD0QH26_CIRMR</name>
<dbReference type="InterPro" id="IPR013320">
    <property type="entry name" value="ConA-like_dom_sf"/>
</dbReference>
<dbReference type="PROSITE" id="PS50188">
    <property type="entry name" value="B302_SPRY"/>
    <property type="match status" value="1"/>
</dbReference>
<protein>
    <recommendedName>
        <fullName evidence="1">B30.2/SPRY domain-containing protein</fullName>
    </recommendedName>
</protein>
<evidence type="ECO:0000259" key="1">
    <source>
        <dbReference type="PROSITE" id="PS50188"/>
    </source>
</evidence>
<evidence type="ECO:0000313" key="3">
    <source>
        <dbReference type="Proteomes" id="UP001529510"/>
    </source>
</evidence>
<dbReference type="PRINTS" id="PR01407">
    <property type="entry name" value="BUTYPHLNCDUF"/>
</dbReference>
<dbReference type="InterPro" id="IPR006574">
    <property type="entry name" value="PRY"/>
</dbReference>
<reference evidence="2 3" key="1">
    <citation type="submission" date="2024-05" db="EMBL/GenBank/DDBJ databases">
        <title>Genome sequencing and assembly of Indian major carp, Cirrhinus mrigala (Hamilton, 1822).</title>
        <authorList>
            <person name="Mohindra V."/>
            <person name="Chowdhury L.M."/>
            <person name="Lal K."/>
            <person name="Jena J.K."/>
        </authorList>
    </citation>
    <scope>NUCLEOTIDE SEQUENCE [LARGE SCALE GENOMIC DNA]</scope>
    <source>
        <strain evidence="2">CM1030</strain>
        <tissue evidence="2">Blood</tissue>
    </source>
</reference>
<evidence type="ECO:0000313" key="2">
    <source>
        <dbReference type="EMBL" id="KAL0185217.1"/>
    </source>
</evidence>
<dbReference type="Proteomes" id="UP001529510">
    <property type="component" value="Unassembled WGS sequence"/>
</dbReference>
<dbReference type="PANTHER" id="PTHR24103">
    <property type="entry name" value="E3 UBIQUITIN-PROTEIN LIGASE TRIM"/>
    <property type="match status" value="1"/>
</dbReference>
<dbReference type="InterPro" id="IPR043136">
    <property type="entry name" value="B30.2/SPRY_sf"/>
</dbReference>